<name>A0A3R7ND49_TRYRA</name>
<comment type="caution">
    <text evidence="2">The sequence shown here is derived from an EMBL/GenBank/DDBJ whole genome shotgun (WGS) entry which is preliminary data.</text>
</comment>
<keyword evidence="1" id="KW-0812">Transmembrane</keyword>
<evidence type="ECO:0000313" key="3">
    <source>
        <dbReference type="Proteomes" id="UP000283634"/>
    </source>
</evidence>
<protein>
    <submittedName>
        <fullName evidence="2">Amastin</fullName>
    </submittedName>
</protein>
<feature type="transmembrane region" description="Helical" evidence="1">
    <location>
        <begin position="103"/>
        <end position="122"/>
    </location>
</feature>
<organism evidence="2 3">
    <name type="scientific">Trypanosoma rangeli</name>
    <dbReference type="NCBI Taxonomy" id="5698"/>
    <lineage>
        <taxon>Eukaryota</taxon>
        <taxon>Discoba</taxon>
        <taxon>Euglenozoa</taxon>
        <taxon>Kinetoplastea</taxon>
        <taxon>Metakinetoplastina</taxon>
        <taxon>Trypanosomatida</taxon>
        <taxon>Trypanosomatidae</taxon>
        <taxon>Trypanosoma</taxon>
        <taxon>Herpetosoma</taxon>
    </lineage>
</organism>
<evidence type="ECO:0000313" key="2">
    <source>
        <dbReference type="EMBL" id="RNF04654.1"/>
    </source>
</evidence>
<dbReference type="Proteomes" id="UP000283634">
    <property type="component" value="Unassembled WGS sequence"/>
</dbReference>
<keyword evidence="3" id="KW-1185">Reference proteome</keyword>
<feature type="transmembrane region" description="Helical" evidence="1">
    <location>
        <begin position="29"/>
        <end position="47"/>
    </location>
</feature>
<keyword evidence="1" id="KW-0472">Membrane</keyword>
<dbReference type="PANTHER" id="PTHR33297">
    <property type="entry name" value="AMASTIN-LIKE SURFACE PROTEIN-LIKE PROTEIN-RELATED"/>
    <property type="match status" value="1"/>
</dbReference>
<keyword evidence="1" id="KW-1133">Transmembrane helix</keyword>
<dbReference type="PANTHER" id="PTHR33297:SF4">
    <property type="entry name" value="AMASTIN"/>
    <property type="match status" value="1"/>
</dbReference>
<gene>
    <name evidence="2" type="ORF">TraAM80_04951</name>
</gene>
<dbReference type="AlphaFoldDB" id="A0A3R7ND49"/>
<dbReference type="RefSeq" id="XP_029238227.1">
    <property type="nucleotide sequence ID" value="XM_029381850.1"/>
</dbReference>
<accession>A0A3R7ND49</accession>
<dbReference type="EMBL" id="MKGL01000157">
    <property type="protein sequence ID" value="RNF04654.1"/>
    <property type="molecule type" value="Genomic_DNA"/>
</dbReference>
<dbReference type="VEuPathDB" id="TriTrypDB:TRSC58_02553"/>
<proteinExistence type="predicted"/>
<evidence type="ECO:0000256" key="1">
    <source>
        <dbReference type="SAM" id="Phobius"/>
    </source>
</evidence>
<dbReference type="InterPro" id="IPR009944">
    <property type="entry name" value="Amastin"/>
</dbReference>
<dbReference type="GeneID" id="40328884"/>
<dbReference type="Pfam" id="PF07344">
    <property type="entry name" value="Amastin"/>
    <property type="match status" value="1"/>
</dbReference>
<sequence length="123" mass="13617">MPRHKVLASPKDIFVVCPTLVRYLRAAEAFVIISILVLLTAVIFGLVTCCCCEHPEVFATMWSVLGIVTVMVVWVLMAHAYNQLVGGCLTTPFKHTQKHGGRVALLVTGWCILFVVIVFFNVL</sequence>
<feature type="transmembrane region" description="Helical" evidence="1">
    <location>
        <begin position="59"/>
        <end position="82"/>
    </location>
</feature>
<dbReference type="OrthoDB" id="247544at2759"/>
<reference evidence="2 3" key="1">
    <citation type="journal article" date="2018" name="BMC Genomics">
        <title>Genomic comparison of Trypanosoma conorhini and Trypanosoma rangeli to Trypanosoma cruzi strains of high and low virulence.</title>
        <authorList>
            <person name="Bradwell K.R."/>
            <person name="Koparde V.N."/>
            <person name="Matveyev A.V."/>
            <person name="Serrano M.G."/>
            <person name="Alves J.M."/>
            <person name="Parikh H."/>
            <person name="Huang B."/>
            <person name="Lee V."/>
            <person name="Espinosa-Alvarez O."/>
            <person name="Ortiz P.A."/>
            <person name="Costa-Martins A.G."/>
            <person name="Teixeira M.M."/>
            <person name="Buck G.A."/>
        </authorList>
    </citation>
    <scope>NUCLEOTIDE SEQUENCE [LARGE SCALE GENOMIC DNA]</scope>
    <source>
        <strain evidence="2 3">AM80</strain>
    </source>
</reference>